<proteinExistence type="predicted"/>
<comment type="caution">
    <text evidence="1">The sequence shown here is derived from an EMBL/GenBank/DDBJ whole genome shotgun (WGS) entry which is preliminary data.</text>
</comment>
<name>X0TSB4_9ZZZZ</name>
<feature type="non-terminal residue" evidence="1">
    <location>
        <position position="241"/>
    </location>
</feature>
<organism evidence="1">
    <name type="scientific">marine sediment metagenome</name>
    <dbReference type="NCBI Taxonomy" id="412755"/>
    <lineage>
        <taxon>unclassified sequences</taxon>
        <taxon>metagenomes</taxon>
        <taxon>ecological metagenomes</taxon>
    </lineage>
</organism>
<dbReference type="EMBL" id="BARS01012009">
    <property type="protein sequence ID" value="GAF96114.1"/>
    <property type="molecule type" value="Genomic_DNA"/>
</dbReference>
<evidence type="ECO:0000313" key="1">
    <source>
        <dbReference type="EMBL" id="GAF96114.1"/>
    </source>
</evidence>
<dbReference type="AlphaFoldDB" id="X0TSB4"/>
<accession>X0TSB4</accession>
<feature type="non-terminal residue" evidence="1">
    <location>
        <position position="1"/>
    </location>
</feature>
<sequence length="241" mass="26826">GVGLLAYDPAGRLNCLAWDGAGTSIYRWADGDWQKVLDVPACQGFIPLKGGYFLYFLRKGGPVFQPGNGQKPVAYEIPKGLMFMDRVFQVGGKTLGLFRAHRGGGTVSVFCRITPEKIVEESEGVGFDLTGNGYLKRVGPEIRDGRRVYGIGSTTDDKIADTTKGPRVPGLCVRDANGHIWAAPYRWDGRQWKLILPKQHLESHSNVMDRRTFAFDESKMTWKRINQNVAPAWRSTYDPAT</sequence>
<protein>
    <submittedName>
        <fullName evidence="1">Uncharacterized protein</fullName>
    </submittedName>
</protein>
<gene>
    <name evidence="1" type="ORF">S01H1_21600</name>
</gene>
<reference evidence="1" key="1">
    <citation type="journal article" date="2014" name="Front. Microbiol.">
        <title>High frequency of phylogenetically diverse reductive dehalogenase-homologous genes in deep subseafloor sedimentary metagenomes.</title>
        <authorList>
            <person name="Kawai M."/>
            <person name="Futagami T."/>
            <person name="Toyoda A."/>
            <person name="Takaki Y."/>
            <person name="Nishi S."/>
            <person name="Hori S."/>
            <person name="Arai W."/>
            <person name="Tsubouchi T."/>
            <person name="Morono Y."/>
            <person name="Uchiyama I."/>
            <person name="Ito T."/>
            <person name="Fujiyama A."/>
            <person name="Inagaki F."/>
            <person name="Takami H."/>
        </authorList>
    </citation>
    <scope>NUCLEOTIDE SEQUENCE</scope>
    <source>
        <strain evidence="1">Expedition CK06-06</strain>
    </source>
</reference>